<feature type="compositionally biased region" description="Basic and acidic residues" evidence="1">
    <location>
        <begin position="359"/>
        <end position="369"/>
    </location>
</feature>
<accession>A0A3P7J9K0</accession>
<dbReference type="OrthoDB" id="5838695at2759"/>
<sequence>MFFFVKTVLKKSSLSHAKVAELLQTSPEQLQLLLKDFNWTVLIPAFPPLNEEGIERTWQTIIQELSSSFSNHLDILDECQAWNAAMDEVMPCVRFSLHDLIYYTKSLRECIDKKTQIIHSRYIDKARLERRLSAKGIVDQDTFDLNRCAIYKRIKRVLWSKDSTVFRHLCFPLNARERFSSEKLQLLEACYRRLRTHIDGNELMTSLPRVAFEAECISDAFEGIRARLPSRPLLAEAAATLKSDTVPQKLARRSDPSLDKAYRASSLIPAFRFMGKDAAERELSWQPNDSLKDSARLRSLDQEHDMTTTEHCSYDIFGDLVDETILAGNINTNNHEGETLPQRRVVPSSSHALSAQHSPEPDKFLSEKEENSFKELEISIPSSTNACPKSAKVQDDGCISDLFSKEGWMRFLK</sequence>
<name>A0A3P7J9K0_STRVU</name>
<protein>
    <submittedName>
        <fullName evidence="2">Uncharacterized protein</fullName>
    </submittedName>
</protein>
<feature type="compositionally biased region" description="Polar residues" evidence="1">
    <location>
        <begin position="347"/>
        <end position="357"/>
    </location>
</feature>
<dbReference type="Proteomes" id="UP000270094">
    <property type="component" value="Unassembled WGS sequence"/>
</dbReference>
<proteinExistence type="predicted"/>
<reference evidence="2 3" key="1">
    <citation type="submission" date="2018-11" db="EMBL/GenBank/DDBJ databases">
        <authorList>
            <consortium name="Pathogen Informatics"/>
        </authorList>
    </citation>
    <scope>NUCLEOTIDE SEQUENCE [LARGE SCALE GENOMIC DNA]</scope>
</reference>
<evidence type="ECO:0000313" key="2">
    <source>
        <dbReference type="EMBL" id="VDM74574.1"/>
    </source>
</evidence>
<organism evidence="2 3">
    <name type="scientific">Strongylus vulgaris</name>
    <name type="common">Blood worm</name>
    <dbReference type="NCBI Taxonomy" id="40348"/>
    <lineage>
        <taxon>Eukaryota</taxon>
        <taxon>Metazoa</taxon>
        <taxon>Ecdysozoa</taxon>
        <taxon>Nematoda</taxon>
        <taxon>Chromadorea</taxon>
        <taxon>Rhabditida</taxon>
        <taxon>Rhabditina</taxon>
        <taxon>Rhabditomorpha</taxon>
        <taxon>Strongyloidea</taxon>
        <taxon>Strongylidae</taxon>
        <taxon>Strongylus</taxon>
    </lineage>
</organism>
<evidence type="ECO:0000256" key="1">
    <source>
        <dbReference type="SAM" id="MobiDB-lite"/>
    </source>
</evidence>
<evidence type="ECO:0000313" key="3">
    <source>
        <dbReference type="Proteomes" id="UP000270094"/>
    </source>
</evidence>
<dbReference type="AlphaFoldDB" id="A0A3P7J9K0"/>
<dbReference type="EMBL" id="UYYB01094532">
    <property type="protein sequence ID" value="VDM74574.1"/>
    <property type="molecule type" value="Genomic_DNA"/>
</dbReference>
<feature type="region of interest" description="Disordered" evidence="1">
    <location>
        <begin position="345"/>
        <end position="369"/>
    </location>
</feature>
<keyword evidence="3" id="KW-1185">Reference proteome</keyword>
<gene>
    <name evidence="2" type="ORF">SVUK_LOCUS9572</name>
</gene>